<name>A0A2U8GJR7_9CHLO</name>
<dbReference type="RefSeq" id="YP_009492260.1">
    <property type="nucleotide sequence ID" value="NC_037922.1"/>
</dbReference>
<keyword evidence="1" id="KW-0150">Chloroplast</keyword>
<evidence type="ECO:0000313" key="1">
    <source>
        <dbReference type="EMBL" id="AWI68922.1"/>
    </source>
</evidence>
<organism evidence="1">
    <name type="scientific">Pseudopediastrum sp. CL0201VA</name>
    <dbReference type="NCBI Taxonomy" id="2184484"/>
    <lineage>
        <taxon>Eukaryota</taxon>
        <taxon>Viridiplantae</taxon>
        <taxon>Chlorophyta</taxon>
        <taxon>core chlorophytes</taxon>
        <taxon>Chlorophyceae</taxon>
        <taxon>CS clade</taxon>
        <taxon>Sphaeropleales</taxon>
        <taxon>Hydrodictyaceae</taxon>
        <taxon>Pseudopediastrum</taxon>
    </lineage>
</organism>
<sequence length="104" mass="12496">MMTSQKKDVKKKEQEKKEFFVQKVYKLSDHIGISIQLQNSICFLINRMLFIVYGKCFPLPYRNKKRFPRSLYRFSSTLGSNNTSLCFNQWLYAHILREILCHHT</sequence>
<keyword evidence="1" id="KW-0934">Plastid</keyword>
<proteinExistence type="predicted"/>
<protein>
    <submittedName>
        <fullName evidence="1">Uncharacterized protein</fullName>
    </submittedName>
</protein>
<accession>A0A2U8GJR7</accession>
<reference evidence="1" key="1">
    <citation type="journal article" date="2018" name="Am. J. Bot.">
        <title>Organellar phylogenomics inform systematics in the green algal family Hydrodictyaceae (Chlorophyceae) and provide clues to the complex evolutionary history of plastid genomes in the green algal tree of life.</title>
        <authorList>
            <person name="McManus H.A."/>
            <person name="Fucikova K."/>
            <person name="Lewis P.O."/>
            <person name="Lewis L.A."/>
            <person name="Karol K.G."/>
        </authorList>
    </citation>
    <scope>NUCLEOTIDE SEQUENCE</scope>
</reference>
<dbReference type="EMBL" id="MF276985">
    <property type="protein sequence ID" value="AWI68922.1"/>
    <property type="molecule type" value="Genomic_DNA"/>
</dbReference>
<dbReference type="AlphaFoldDB" id="A0A2U8GJR7"/>
<geneLocation type="chloroplast" evidence="1"/>
<dbReference type="GeneID" id="36951944"/>